<dbReference type="EMBL" id="SJJZ01000006">
    <property type="protein sequence ID" value="TCC01912.1"/>
    <property type="molecule type" value="Genomic_DNA"/>
</dbReference>
<evidence type="ECO:0000256" key="2">
    <source>
        <dbReference type="ARBA" id="ARBA00023125"/>
    </source>
</evidence>
<dbReference type="Pfam" id="PF07702">
    <property type="entry name" value="UTRA"/>
    <property type="match status" value="1"/>
</dbReference>
<evidence type="ECO:0000313" key="5">
    <source>
        <dbReference type="EMBL" id="TCC01912.1"/>
    </source>
</evidence>
<dbReference type="InterPro" id="IPR011663">
    <property type="entry name" value="UTRA"/>
</dbReference>
<dbReference type="AlphaFoldDB" id="A0A4R0H112"/>
<keyword evidence="3" id="KW-0804">Transcription</keyword>
<reference evidence="5 6" key="1">
    <citation type="submission" date="2019-02" db="EMBL/GenBank/DDBJ databases">
        <title>Kribbella capetownensis sp. nov. and Kribbella speibonae sp. nov., isolated from soil.</title>
        <authorList>
            <person name="Curtis S.M."/>
            <person name="Norton I."/>
            <person name="Everest G.J."/>
            <person name="Meyers P.R."/>
        </authorList>
    </citation>
    <scope>NUCLEOTIDE SEQUENCE [LARGE SCALE GENOMIC DNA]</scope>
    <source>
        <strain evidence="5 6">KCTC 29219</strain>
    </source>
</reference>
<sequence>MTGALPIQLDRGSPVPLYHQLAEQLTAAITDGRLRPGDPFENELGMSDRLNLSRPTVRRAISELVNQGLLVRRRGIGTTVANQMVHRKAELTSLYDDLAREGRTPRTEVLALDCAAQDDRAAAVLEVPPGTPLVAIVRLRYADDLPLAIMRNWLPPALNDLTLDELTSDGLYAVLRARGIRPTVARQRIGARNATAEERRTLHMSKAEPLITMTRSAYAADGSPVEYGNHCYRADQYSVDVVVSER</sequence>
<evidence type="ECO:0000256" key="3">
    <source>
        <dbReference type="ARBA" id="ARBA00023163"/>
    </source>
</evidence>
<dbReference type="InterPro" id="IPR036388">
    <property type="entry name" value="WH-like_DNA-bd_sf"/>
</dbReference>
<dbReference type="SMART" id="SM00345">
    <property type="entry name" value="HTH_GNTR"/>
    <property type="match status" value="1"/>
</dbReference>
<dbReference type="Gene3D" id="3.40.1410.10">
    <property type="entry name" value="Chorismate lyase-like"/>
    <property type="match status" value="1"/>
</dbReference>
<dbReference type="OrthoDB" id="3194402at2"/>
<dbReference type="SMART" id="SM00866">
    <property type="entry name" value="UTRA"/>
    <property type="match status" value="1"/>
</dbReference>
<comment type="caution">
    <text evidence="5">The sequence shown here is derived from an EMBL/GenBank/DDBJ whole genome shotgun (WGS) entry which is preliminary data.</text>
</comment>
<keyword evidence="6" id="KW-1185">Reference proteome</keyword>
<dbReference type="RefSeq" id="WP_131348090.1">
    <property type="nucleotide sequence ID" value="NZ_SJJZ01000006.1"/>
</dbReference>
<dbReference type="GO" id="GO:0003700">
    <property type="term" value="F:DNA-binding transcription factor activity"/>
    <property type="evidence" value="ECO:0007669"/>
    <property type="project" value="InterPro"/>
</dbReference>
<dbReference type="GO" id="GO:0003677">
    <property type="term" value="F:DNA binding"/>
    <property type="evidence" value="ECO:0007669"/>
    <property type="project" value="UniProtKB-KW"/>
</dbReference>
<accession>A0A4R0H112</accession>
<gene>
    <name evidence="5" type="ORF">E0H45_41335</name>
</gene>
<dbReference type="Gene3D" id="1.10.10.10">
    <property type="entry name" value="Winged helix-like DNA-binding domain superfamily/Winged helix DNA-binding domain"/>
    <property type="match status" value="1"/>
</dbReference>
<dbReference type="PANTHER" id="PTHR44846">
    <property type="entry name" value="MANNOSYL-D-GLYCERATE TRANSPORT/METABOLISM SYSTEM REPRESSOR MNGR-RELATED"/>
    <property type="match status" value="1"/>
</dbReference>
<name>A0A4R0H112_9ACTN</name>
<dbReference type="Pfam" id="PF00392">
    <property type="entry name" value="GntR"/>
    <property type="match status" value="1"/>
</dbReference>
<dbReference type="GO" id="GO:0045892">
    <property type="term" value="P:negative regulation of DNA-templated transcription"/>
    <property type="evidence" value="ECO:0007669"/>
    <property type="project" value="TreeGrafter"/>
</dbReference>
<dbReference type="Proteomes" id="UP000292346">
    <property type="component" value="Unassembled WGS sequence"/>
</dbReference>
<dbReference type="PANTHER" id="PTHR44846:SF17">
    <property type="entry name" value="GNTR-FAMILY TRANSCRIPTIONAL REGULATOR"/>
    <property type="match status" value="1"/>
</dbReference>
<keyword evidence="1" id="KW-0805">Transcription regulation</keyword>
<dbReference type="InterPro" id="IPR036390">
    <property type="entry name" value="WH_DNA-bd_sf"/>
</dbReference>
<evidence type="ECO:0000256" key="1">
    <source>
        <dbReference type="ARBA" id="ARBA00023015"/>
    </source>
</evidence>
<proteinExistence type="predicted"/>
<evidence type="ECO:0000313" key="6">
    <source>
        <dbReference type="Proteomes" id="UP000292346"/>
    </source>
</evidence>
<organism evidence="5 6">
    <name type="scientific">Kribbella soli</name>
    <dbReference type="NCBI Taxonomy" id="1124743"/>
    <lineage>
        <taxon>Bacteria</taxon>
        <taxon>Bacillati</taxon>
        <taxon>Actinomycetota</taxon>
        <taxon>Actinomycetes</taxon>
        <taxon>Propionibacteriales</taxon>
        <taxon>Kribbellaceae</taxon>
        <taxon>Kribbella</taxon>
    </lineage>
</organism>
<feature type="domain" description="HTH gntR-type" evidence="4">
    <location>
        <begin position="15"/>
        <end position="83"/>
    </location>
</feature>
<dbReference type="InterPro" id="IPR028978">
    <property type="entry name" value="Chorismate_lyase_/UTRA_dom_sf"/>
</dbReference>
<dbReference type="PROSITE" id="PS50949">
    <property type="entry name" value="HTH_GNTR"/>
    <property type="match status" value="1"/>
</dbReference>
<dbReference type="CDD" id="cd07377">
    <property type="entry name" value="WHTH_GntR"/>
    <property type="match status" value="1"/>
</dbReference>
<keyword evidence="2" id="KW-0238">DNA-binding</keyword>
<dbReference type="InterPro" id="IPR000524">
    <property type="entry name" value="Tscrpt_reg_HTH_GntR"/>
</dbReference>
<dbReference type="InterPro" id="IPR050679">
    <property type="entry name" value="Bact_HTH_transcr_reg"/>
</dbReference>
<dbReference type="SUPFAM" id="SSF46785">
    <property type="entry name" value="Winged helix' DNA-binding domain"/>
    <property type="match status" value="1"/>
</dbReference>
<protein>
    <submittedName>
        <fullName evidence="5">GntR family transcriptional regulator</fullName>
    </submittedName>
</protein>
<evidence type="ECO:0000259" key="4">
    <source>
        <dbReference type="PROSITE" id="PS50949"/>
    </source>
</evidence>
<dbReference type="SUPFAM" id="SSF64288">
    <property type="entry name" value="Chorismate lyase-like"/>
    <property type="match status" value="1"/>
</dbReference>